<keyword evidence="9" id="KW-0645">Protease</keyword>
<evidence type="ECO:0000256" key="3">
    <source>
        <dbReference type="ARBA" id="ARBA00007931"/>
    </source>
</evidence>
<dbReference type="GO" id="GO:0008233">
    <property type="term" value="F:peptidase activity"/>
    <property type="evidence" value="ECO:0007669"/>
    <property type="project" value="UniProtKB-KW"/>
</dbReference>
<protein>
    <submittedName>
        <fullName evidence="9">Intramembrane protease RasP/YluC implicated incell division based on FtsL cleavage</fullName>
        <ecNumber evidence="9">3.4.24.-</ecNumber>
    </submittedName>
</protein>
<gene>
    <name evidence="9" type="primary">rseP_1</name>
    <name evidence="9" type="ORF">NCTC6754_00057</name>
</gene>
<evidence type="ECO:0000256" key="6">
    <source>
        <dbReference type="ARBA" id="ARBA00023136"/>
    </source>
</evidence>
<dbReference type="InterPro" id="IPR008915">
    <property type="entry name" value="Peptidase_M50"/>
</dbReference>
<dbReference type="AlphaFoldDB" id="A0A3S4HVP6"/>
<name>A0A3S4HVP6_SALET</name>
<evidence type="ECO:0000256" key="2">
    <source>
        <dbReference type="ARBA" id="ARBA00004141"/>
    </source>
</evidence>
<evidence type="ECO:0000256" key="4">
    <source>
        <dbReference type="ARBA" id="ARBA00022692"/>
    </source>
</evidence>
<evidence type="ECO:0000256" key="5">
    <source>
        <dbReference type="ARBA" id="ARBA00022989"/>
    </source>
</evidence>
<feature type="transmembrane region" description="Helical" evidence="7">
    <location>
        <begin position="27"/>
        <end position="51"/>
    </location>
</feature>
<evidence type="ECO:0000313" key="10">
    <source>
        <dbReference type="Proteomes" id="UP000269208"/>
    </source>
</evidence>
<reference evidence="9 10" key="1">
    <citation type="submission" date="2018-12" db="EMBL/GenBank/DDBJ databases">
        <authorList>
            <consortium name="Pathogen Informatics"/>
        </authorList>
    </citation>
    <scope>NUCLEOTIDE SEQUENCE [LARGE SCALE GENOMIC DNA]</scope>
    <source>
        <strain evidence="9 10">NCTC6754</strain>
    </source>
</reference>
<keyword evidence="6 7" id="KW-0472">Membrane</keyword>
<dbReference type="EC" id="3.4.24.-" evidence="9"/>
<dbReference type="GO" id="GO:0051301">
    <property type="term" value="P:cell division"/>
    <property type="evidence" value="ECO:0007669"/>
    <property type="project" value="UniProtKB-KW"/>
</dbReference>
<evidence type="ECO:0000259" key="8">
    <source>
        <dbReference type="Pfam" id="PF02163"/>
    </source>
</evidence>
<dbReference type="Proteomes" id="UP000269208">
    <property type="component" value="Chromosome"/>
</dbReference>
<dbReference type="GO" id="GO:0016020">
    <property type="term" value="C:membrane"/>
    <property type="evidence" value="ECO:0007669"/>
    <property type="project" value="UniProtKB-SubCell"/>
</dbReference>
<accession>A0A3S4HVP6</accession>
<proteinExistence type="inferred from homology"/>
<feature type="domain" description="Peptidase M50" evidence="8">
    <location>
        <begin position="2"/>
        <end position="53"/>
    </location>
</feature>
<keyword evidence="9" id="KW-0132">Cell division</keyword>
<dbReference type="GO" id="GO:0006508">
    <property type="term" value="P:proteolysis"/>
    <property type="evidence" value="ECO:0007669"/>
    <property type="project" value="UniProtKB-KW"/>
</dbReference>
<comment type="subcellular location">
    <subcellularLocation>
        <location evidence="2">Membrane</location>
        <topology evidence="2">Multi-pass membrane protein</topology>
    </subcellularLocation>
</comment>
<keyword evidence="9" id="KW-0378">Hydrolase</keyword>
<dbReference type="EMBL" id="LR134190">
    <property type="protein sequence ID" value="VEB50382.1"/>
    <property type="molecule type" value="Genomic_DNA"/>
</dbReference>
<keyword evidence="5 7" id="KW-1133">Transmembrane helix</keyword>
<sequence>MKLTVSMLGKLITGDVKLNNLSGPISIAQGAGMSAEFGVIYYLMFLALISVKLRDN</sequence>
<evidence type="ECO:0000313" key="9">
    <source>
        <dbReference type="EMBL" id="VEB50382.1"/>
    </source>
</evidence>
<dbReference type="Pfam" id="PF02163">
    <property type="entry name" value="Peptidase_M50"/>
    <property type="match status" value="1"/>
</dbReference>
<evidence type="ECO:0000256" key="7">
    <source>
        <dbReference type="SAM" id="Phobius"/>
    </source>
</evidence>
<organism evidence="9 10">
    <name type="scientific">Salmonella enterica I</name>
    <dbReference type="NCBI Taxonomy" id="59201"/>
    <lineage>
        <taxon>Bacteria</taxon>
        <taxon>Pseudomonadati</taxon>
        <taxon>Pseudomonadota</taxon>
        <taxon>Gammaproteobacteria</taxon>
        <taxon>Enterobacterales</taxon>
        <taxon>Enterobacteriaceae</taxon>
        <taxon>Salmonella</taxon>
    </lineage>
</organism>
<comment type="cofactor">
    <cofactor evidence="1">
        <name>Zn(2+)</name>
        <dbReference type="ChEBI" id="CHEBI:29105"/>
    </cofactor>
</comment>
<keyword evidence="9" id="KW-0131">Cell cycle</keyword>
<comment type="similarity">
    <text evidence="3">Belongs to the peptidase M50B family.</text>
</comment>
<evidence type="ECO:0000256" key="1">
    <source>
        <dbReference type="ARBA" id="ARBA00001947"/>
    </source>
</evidence>
<keyword evidence="4 7" id="KW-0812">Transmembrane</keyword>